<reference evidence="1" key="1">
    <citation type="journal article" date="2014" name="Nat. Commun.">
        <title>The tobacco genome sequence and its comparison with those of tomato and potato.</title>
        <authorList>
            <person name="Sierro N."/>
            <person name="Battey J.N."/>
            <person name="Ouadi S."/>
            <person name="Bakaher N."/>
            <person name="Bovet L."/>
            <person name="Willig A."/>
            <person name="Goepfert S."/>
            <person name="Peitsch M.C."/>
            <person name="Ivanov N.V."/>
        </authorList>
    </citation>
    <scope>NUCLEOTIDE SEQUENCE [LARGE SCALE GENOMIC DNA]</scope>
</reference>
<evidence type="ECO:0000313" key="2">
    <source>
        <dbReference type="RefSeq" id="XP_075096380.1"/>
    </source>
</evidence>
<name>A0AC58TGN1_TOBAC</name>
<protein>
    <submittedName>
        <fullName evidence="2">Uncharacterized protein LOC142174479</fullName>
    </submittedName>
</protein>
<dbReference type="RefSeq" id="XP_075096380.1">
    <property type="nucleotide sequence ID" value="XM_075240279.1"/>
</dbReference>
<dbReference type="Proteomes" id="UP000790787">
    <property type="component" value="Chromosome 20"/>
</dbReference>
<gene>
    <name evidence="2" type="primary">LOC142174479</name>
</gene>
<evidence type="ECO:0000313" key="1">
    <source>
        <dbReference type="Proteomes" id="UP000790787"/>
    </source>
</evidence>
<organism evidence="1 2">
    <name type="scientific">Nicotiana tabacum</name>
    <name type="common">Common tobacco</name>
    <dbReference type="NCBI Taxonomy" id="4097"/>
    <lineage>
        <taxon>Eukaryota</taxon>
        <taxon>Viridiplantae</taxon>
        <taxon>Streptophyta</taxon>
        <taxon>Embryophyta</taxon>
        <taxon>Tracheophyta</taxon>
        <taxon>Spermatophyta</taxon>
        <taxon>Magnoliopsida</taxon>
        <taxon>eudicotyledons</taxon>
        <taxon>Gunneridae</taxon>
        <taxon>Pentapetalae</taxon>
        <taxon>asterids</taxon>
        <taxon>lamiids</taxon>
        <taxon>Solanales</taxon>
        <taxon>Solanaceae</taxon>
        <taxon>Nicotianoideae</taxon>
        <taxon>Nicotianeae</taxon>
        <taxon>Nicotiana</taxon>
    </lineage>
</organism>
<keyword evidence="1" id="KW-1185">Reference proteome</keyword>
<proteinExistence type="predicted"/>
<accession>A0AC58TGN1</accession>
<sequence>MSKRITSWTAKTLLYAGRVQLIQSVLFGIQAFWAQLFILQTKVIKLVEGICRSYVWSGANEITKKALIAWDRVCLPKVGGGLNIVNLKLWNKAAIAKTCWDLAYKQGKLWIRWIHTYYIKNQQMSTMAIPQQACWMVRKVIEAHSILEAGQILPNQRKSMIRQIYLHLLGDYRRMEWKTLMFQNAARPKAKFIMWLMVQGRLLTSDRLENWKIFVDTECAMCRKEVETRDHLFGQQFLGVSSWQQFLQWSISEAKGKTQHAQGLVKMKQESHNQLIKKLNLHKFKAEIKALTAKEKKPSRKVHR</sequence>
<reference evidence="2" key="2">
    <citation type="submission" date="2025-08" db="UniProtKB">
        <authorList>
            <consortium name="RefSeq"/>
        </authorList>
    </citation>
    <scope>IDENTIFICATION</scope>
    <source>
        <tissue evidence="2">Leaf</tissue>
    </source>
</reference>